<dbReference type="STRING" id="933388.S7ZH00"/>
<sequence>MKFAELPSEIICQVVLHLPTANAITRLAQTCRRIHKILKAEEAWLFRAFVRSKFPGIQTPPFWKDAVCALTSRSRALDRLGIIGRFVTVPDSETVTRIGVPDAVRQDNPTLGYRPPIDSYEIWNGESWAAKKEVLAWGAGEKLLLRTRHTGKHCSDDWVLFNGVDEPSSHDDILGLHLLDAEHGKDGDVENVIFGRRRGDLRQVALSSSAADYEYKKTFQTEGLELSDTDLMRGPDPILCAQFLQGATALYQVASEKEIVQPFAWIQPERSSRGRRAKLLSSTRIAVATMNERDSLIISRIRPDGVYTEETIEAGLLGVNSNQIQRNHHAPQAISVIEPLHDHPLADHSGNVFLAAWGDRAVRLHDLRSPRSYETAYEDPTDDNSVYSLKAFGHDRFIVGSGGNALIKLFDLRCTSYSYLHAHASRLKAPSTAPIAHNHGQYPSRNFNIFLSAPSPAAFTAHAAQSRRRTQVHPYRGPIYSLSAPSPSSPTLYTGVAGGLIRLDFASTDDLTGPAKEWYHQNLDLGFDGEMNPVDGSSFFTMAGYERPSPDDLTTTSKLRKQHGNWRVQEDVIHRRVVSGWDQRWEALERPGAWRRQDG</sequence>
<dbReference type="AlphaFoldDB" id="S7ZH00"/>
<organism evidence="2 3">
    <name type="scientific">Penicillium oxalicum (strain 114-2 / CGMCC 5302)</name>
    <name type="common">Penicillium decumbens</name>
    <dbReference type="NCBI Taxonomy" id="933388"/>
    <lineage>
        <taxon>Eukaryota</taxon>
        <taxon>Fungi</taxon>
        <taxon>Dikarya</taxon>
        <taxon>Ascomycota</taxon>
        <taxon>Pezizomycotina</taxon>
        <taxon>Eurotiomycetes</taxon>
        <taxon>Eurotiomycetidae</taxon>
        <taxon>Eurotiales</taxon>
        <taxon>Aspergillaceae</taxon>
        <taxon>Penicillium</taxon>
    </lineage>
</organism>
<feature type="domain" description="F-box" evidence="1">
    <location>
        <begin position="1"/>
        <end position="47"/>
    </location>
</feature>
<gene>
    <name evidence="2" type="ORF">PDE_02870</name>
</gene>
<dbReference type="SUPFAM" id="SSF50978">
    <property type="entry name" value="WD40 repeat-like"/>
    <property type="match status" value="1"/>
</dbReference>
<dbReference type="SUPFAM" id="SSF81383">
    <property type="entry name" value="F-box domain"/>
    <property type="match status" value="1"/>
</dbReference>
<dbReference type="Gene3D" id="2.130.10.10">
    <property type="entry name" value="YVTN repeat-like/Quinoprotein amine dehydrogenase"/>
    <property type="match status" value="1"/>
</dbReference>
<proteinExistence type="predicted"/>
<dbReference type="InterPro" id="IPR036047">
    <property type="entry name" value="F-box-like_dom_sf"/>
</dbReference>
<dbReference type="PROSITE" id="PS50181">
    <property type="entry name" value="FBOX"/>
    <property type="match status" value="1"/>
</dbReference>
<evidence type="ECO:0000313" key="3">
    <source>
        <dbReference type="Proteomes" id="UP000019376"/>
    </source>
</evidence>
<dbReference type="Pfam" id="PF12937">
    <property type="entry name" value="F-box-like"/>
    <property type="match status" value="1"/>
</dbReference>
<reference evidence="2 3" key="1">
    <citation type="journal article" date="2013" name="PLoS ONE">
        <title>Genomic and secretomic analyses reveal unique features of the lignocellulolytic enzyme system of Penicillium decumbens.</title>
        <authorList>
            <person name="Liu G."/>
            <person name="Zhang L."/>
            <person name="Wei X."/>
            <person name="Zou G."/>
            <person name="Qin Y."/>
            <person name="Ma L."/>
            <person name="Li J."/>
            <person name="Zheng H."/>
            <person name="Wang S."/>
            <person name="Wang C."/>
            <person name="Xun L."/>
            <person name="Zhao G.-P."/>
            <person name="Zhou Z."/>
            <person name="Qu Y."/>
        </authorList>
    </citation>
    <scope>NUCLEOTIDE SEQUENCE [LARGE SCALE GENOMIC DNA]</scope>
    <source>
        <strain evidence="3">114-2 / CGMCC 5302</strain>
    </source>
</reference>
<dbReference type="InterPro" id="IPR001810">
    <property type="entry name" value="F-box_dom"/>
</dbReference>
<evidence type="ECO:0000313" key="2">
    <source>
        <dbReference type="EMBL" id="EPS27926.1"/>
    </source>
</evidence>
<protein>
    <recommendedName>
        <fullName evidence="1">F-box domain-containing protein</fullName>
    </recommendedName>
</protein>
<dbReference type="InterPro" id="IPR015943">
    <property type="entry name" value="WD40/YVTN_repeat-like_dom_sf"/>
</dbReference>
<accession>S7ZH00</accession>
<dbReference type="OrthoDB" id="1259151at2759"/>
<dbReference type="HOGENOM" id="CLU_018631_0_0_1"/>
<dbReference type="PhylomeDB" id="S7ZH00"/>
<dbReference type="EMBL" id="KB644410">
    <property type="protein sequence ID" value="EPS27926.1"/>
    <property type="molecule type" value="Genomic_DNA"/>
</dbReference>
<dbReference type="Proteomes" id="UP000019376">
    <property type="component" value="Unassembled WGS sequence"/>
</dbReference>
<keyword evidence="3" id="KW-1185">Reference proteome</keyword>
<dbReference type="InterPro" id="IPR036322">
    <property type="entry name" value="WD40_repeat_dom_sf"/>
</dbReference>
<name>S7ZH00_PENO1</name>
<dbReference type="eggNOG" id="ENOG502SUQR">
    <property type="taxonomic scope" value="Eukaryota"/>
</dbReference>
<evidence type="ECO:0000259" key="1">
    <source>
        <dbReference type="PROSITE" id="PS50181"/>
    </source>
</evidence>